<dbReference type="GO" id="GO:0003677">
    <property type="term" value="F:DNA binding"/>
    <property type="evidence" value="ECO:0007669"/>
    <property type="project" value="UniProtKB-KW"/>
</dbReference>
<sequence length="106" mass="12220">MNLKKCFGQNVQKYRKYRNLTQEKLAELVGVDVTSISAVETGKYFPSADNLARIVEVLQVQFSDLFEFDSLMANEEMFNDIVEMLTSFKGDKKRLNAVRNFVKTLI</sequence>
<dbReference type="Proteomes" id="UP000823632">
    <property type="component" value="Unassembled WGS sequence"/>
</dbReference>
<gene>
    <name evidence="3" type="ORF">IAC76_09050</name>
</gene>
<proteinExistence type="predicted"/>
<dbReference type="Pfam" id="PF01381">
    <property type="entry name" value="HTH_3"/>
    <property type="match status" value="1"/>
</dbReference>
<reference evidence="3" key="2">
    <citation type="journal article" date="2021" name="PeerJ">
        <title>Extensive microbial diversity within the chicken gut microbiome revealed by metagenomics and culture.</title>
        <authorList>
            <person name="Gilroy R."/>
            <person name="Ravi A."/>
            <person name="Getino M."/>
            <person name="Pursley I."/>
            <person name="Horton D.L."/>
            <person name="Alikhan N.F."/>
            <person name="Baker D."/>
            <person name="Gharbi K."/>
            <person name="Hall N."/>
            <person name="Watson M."/>
            <person name="Adriaenssens E.M."/>
            <person name="Foster-Nyarko E."/>
            <person name="Jarju S."/>
            <person name="Secka A."/>
            <person name="Antonio M."/>
            <person name="Oren A."/>
            <person name="Chaudhuri R.R."/>
            <person name="La Ragione R."/>
            <person name="Hildebrand F."/>
            <person name="Pallen M.J."/>
        </authorList>
    </citation>
    <scope>NUCLEOTIDE SEQUENCE</scope>
    <source>
        <strain evidence="3">10192</strain>
    </source>
</reference>
<evidence type="ECO:0000313" key="3">
    <source>
        <dbReference type="EMBL" id="MBO8431520.1"/>
    </source>
</evidence>
<accession>A0A9D9DRH1</accession>
<evidence type="ECO:0000259" key="2">
    <source>
        <dbReference type="PROSITE" id="PS50943"/>
    </source>
</evidence>
<dbReference type="PROSITE" id="PS50943">
    <property type="entry name" value="HTH_CROC1"/>
    <property type="match status" value="1"/>
</dbReference>
<evidence type="ECO:0000313" key="4">
    <source>
        <dbReference type="Proteomes" id="UP000823632"/>
    </source>
</evidence>
<comment type="caution">
    <text evidence="3">The sequence shown here is derived from an EMBL/GenBank/DDBJ whole genome shotgun (WGS) entry which is preliminary data.</text>
</comment>
<keyword evidence="1" id="KW-0238">DNA-binding</keyword>
<organism evidence="3 4">
    <name type="scientific">Candidatus Scatousia excrementipullorum</name>
    <dbReference type="NCBI Taxonomy" id="2840936"/>
    <lineage>
        <taxon>Bacteria</taxon>
        <taxon>Candidatus Scatousia</taxon>
    </lineage>
</organism>
<dbReference type="CDD" id="cd00093">
    <property type="entry name" value="HTH_XRE"/>
    <property type="match status" value="1"/>
</dbReference>
<protein>
    <submittedName>
        <fullName evidence="3">Helix-turn-helix transcriptional regulator</fullName>
    </submittedName>
</protein>
<dbReference type="EMBL" id="JADIND010000201">
    <property type="protein sequence ID" value="MBO8431520.1"/>
    <property type="molecule type" value="Genomic_DNA"/>
</dbReference>
<dbReference type="InterPro" id="IPR001387">
    <property type="entry name" value="Cro/C1-type_HTH"/>
</dbReference>
<dbReference type="Gene3D" id="1.10.260.40">
    <property type="entry name" value="lambda repressor-like DNA-binding domains"/>
    <property type="match status" value="1"/>
</dbReference>
<reference evidence="3" key="1">
    <citation type="submission" date="2020-10" db="EMBL/GenBank/DDBJ databases">
        <authorList>
            <person name="Gilroy R."/>
        </authorList>
    </citation>
    <scope>NUCLEOTIDE SEQUENCE</scope>
    <source>
        <strain evidence="3">10192</strain>
    </source>
</reference>
<dbReference type="InterPro" id="IPR010982">
    <property type="entry name" value="Lambda_DNA-bd_dom_sf"/>
</dbReference>
<feature type="domain" description="HTH cro/C1-type" evidence="2">
    <location>
        <begin position="11"/>
        <end position="65"/>
    </location>
</feature>
<dbReference type="PANTHER" id="PTHR46558">
    <property type="entry name" value="TRACRIPTIONAL REGULATORY PROTEIN-RELATED-RELATED"/>
    <property type="match status" value="1"/>
</dbReference>
<dbReference type="SMART" id="SM00530">
    <property type="entry name" value="HTH_XRE"/>
    <property type="match status" value="1"/>
</dbReference>
<dbReference type="AlphaFoldDB" id="A0A9D9DRH1"/>
<dbReference type="SUPFAM" id="SSF47413">
    <property type="entry name" value="lambda repressor-like DNA-binding domains"/>
    <property type="match status" value="1"/>
</dbReference>
<name>A0A9D9DRH1_9BACT</name>
<evidence type="ECO:0000256" key="1">
    <source>
        <dbReference type="ARBA" id="ARBA00023125"/>
    </source>
</evidence>
<dbReference type="PANTHER" id="PTHR46558:SF11">
    <property type="entry name" value="HTH-TYPE TRANSCRIPTIONAL REGULATOR XRE"/>
    <property type="match status" value="1"/>
</dbReference>